<name>A0A067E6N2_CITSI</name>
<dbReference type="SMR" id="A0A067E6N2"/>
<dbReference type="AlphaFoldDB" id="A0A067E6N2"/>
<dbReference type="PANTHER" id="PTHR22603">
    <property type="entry name" value="CHOLINE/ETHANOALAMINE KINASE"/>
    <property type="match status" value="1"/>
</dbReference>
<dbReference type="Gene3D" id="3.90.1200.10">
    <property type="match status" value="1"/>
</dbReference>
<accession>A0A067E6N2</accession>
<dbReference type="EMBL" id="KK785205">
    <property type="protein sequence ID" value="KDO46571.1"/>
    <property type="molecule type" value="Genomic_DNA"/>
</dbReference>
<comment type="similarity">
    <text evidence="1">Belongs to the choline/ethanolamine kinase family.</text>
</comment>
<dbReference type="PANTHER" id="PTHR22603:SF81">
    <property type="entry name" value="CHOLINE KINASE 2-RELATED"/>
    <property type="match status" value="1"/>
</dbReference>
<proteinExistence type="inferred from homology"/>
<reference evidence="2 3" key="1">
    <citation type="submission" date="2014-04" db="EMBL/GenBank/DDBJ databases">
        <authorList>
            <consortium name="International Citrus Genome Consortium"/>
            <person name="Gmitter F."/>
            <person name="Chen C."/>
            <person name="Farmerie W."/>
            <person name="Harkins T."/>
            <person name="Desany B."/>
            <person name="Mohiuddin M."/>
            <person name="Kodira C."/>
            <person name="Borodovsky M."/>
            <person name="Lomsadze A."/>
            <person name="Burns P."/>
            <person name="Jenkins J."/>
            <person name="Prochnik S."/>
            <person name="Shu S."/>
            <person name="Chapman J."/>
            <person name="Pitluck S."/>
            <person name="Schmutz J."/>
            <person name="Rokhsar D."/>
        </authorList>
    </citation>
    <scope>NUCLEOTIDE SEQUENCE</scope>
</reference>
<gene>
    <name evidence="2" type="ORF">CISIN_1g017951mg</name>
</gene>
<dbReference type="eggNOG" id="KOG2686">
    <property type="taxonomic scope" value="Eukaryota"/>
</dbReference>
<protein>
    <recommendedName>
        <fullName evidence="4">Choline kinase N-terminal domain-containing protein</fullName>
    </recommendedName>
</protein>
<evidence type="ECO:0000256" key="1">
    <source>
        <dbReference type="ARBA" id="ARBA00038211"/>
    </source>
</evidence>
<dbReference type="Pfam" id="PF01633">
    <property type="entry name" value="Choline_kinase"/>
    <property type="match status" value="1"/>
</dbReference>
<evidence type="ECO:0000313" key="2">
    <source>
        <dbReference type="EMBL" id="KDO46571.1"/>
    </source>
</evidence>
<organism evidence="2 3">
    <name type="scientific">Citrus sinensis</name>
    <name type="common">Sweet orange</name>
    <name type="synonym">Citrus aurantium var. sinensis</name>
    <dbReference type="NCBI Taxonomy" id="2711"/>
    <lineage>
        <taxon>Eukaryota</taxon>
        <taxon>Viridiplantae</taxon>
        <taxon>Streptophyta</taxon>
        <taxon>Embryophyta</taxon>
        <taxon>Tracheophyta</taxon>
        <taxon>Spermatophyta</taxon>
        <taxon>Magnoliopsida</taxon>
        <taxon>eudicotyledons</taxon>
        <taxon>Gunneridae</taxon>
        <taxon>Pentapetalae</taxon>
        <taxon>rosids</taxon>
        <taxon>malvids</taxon>
        <taxon>Sapindales</taxon>
        <taxon>Rutaceae</taxon>
        <taxon>Aurantioideae</taxon>
        <taxon>Citrus</taxon>
    </lineage>
</organism>
<dbReference type="InterPro" id="IPR011009">
    <property type="entry name" value="Kinase-like_dom_sf"/>
</dbReference>
<keyword evidence="3" id="KW-1185">Reference proteome</keyword>
<dbReference type="Proteomes" id="UP000027120">
    <property type="component" value="Unassembled WGS sequence"/>
</dbReference>
<dbReference type="CDD" id="cd05157">
    <property type="entry name" value="ETNK_euk"/>
    <property type="match status" value="1"/>
</dbReference>
<evidence type="ECO:0000313" key="3">
    <source>
        <dbReference type="Proteomes" id="UP000027120"/>
    </source>
</evidence>
<dbReference type="Gene3D" id="3.30.200.20">
    <property type="entry name" value="Phosphorylase Kinase, domain 1"/>
    <property type="match status" value="1"/>
</dbReference>
<sequence length="359" mass="41448">MGAIENVMENKESRIPVEAKELLKSLASEWEDVVDRNSLQVIPVKGAMTNEVFQIKWLTKTETFSHKVLLRVYGEGVEVFFDRNDEIRTFEFMSKHGQGPRLLGRFHNGRVEEFINARTLSASDIRDPEISALIAAKLKEFHDLDMPGQKIVRLWDRSRNWLIATKNLSPPEEARAFRLDAIEEEISTLEKALYRNDQHIGFCHNDLQYGNIMIDEVTKSITLIDYEYASYNPVAYDIANHFCEMAADYHTETPHLMDYSKYPDLEERHRFLHAYLSSTGDQPSDAEVKQLLQDVEKYTLASHLSWGLWGIISEHVNEIDFDYIGYAKQRFDQYWLTKPELLGSSGATTNALPDGNYNI</sequence>
<dbReference type="SUPFAM" id="SSF56112">
    <property type="entry name" value="Protein kinase-like (PK-like)"/>
    <property type="match status" value="1"/>
</dbReference>
<evidence type="ECO:0008006" key="4">
    <source>
        <dbReference type="Google" id="ProtNLM"/>
    </source>
</evidence>
<dbReference type="PaxDb" id="2711-XP_006494566.1"/>